<keyword evidence="3" id="KW-1185">Reference proteome</keyword>
<feature type="region of interest" description="Disordered" evidence="1">
    <location>
        <begin position="226"/>
        <end position="300"/>
    </location>
</feature>
<feature type="compositionally biased region" description="Basic residues" evidence="1">
    <location>
        <begin position="286"/>
        <end position="300"/>
    </location>
</feature>
<dbReference type="EMBL" id="CP110423">
    <property type="protein sequence ID" value="WAQ83330.1"/>
    <property type="molecule type" value="Genomic_DNA"/>
</dbReference>
<dbReference type="RefSeq" id="XP_053018885.1">
    <property type="nucleotide sequence ID" value="XM_053167692.1"/>
</dbReference>
<reference evidence="2" key="1">
    <citation type="submission" date="2022-10" db="EMBL/GenBank/DDBJ databases">
        <title>Puccinia triticina Genome sequencing and assembly.</title>
        <authorList>
            <person name="Li C."/>
        </authorList>
    </citation>
    <scope>NUCLEOTIDE SEQUENCE</scope>
    <source>
        <strain evidence="2">Pt15</strain>
    </source>
</reference>
<evidence type="ECO:0000313" key="3">
    <source>
        <dbReference type="Proteomes" id="UP001164743"/>
    </source>
</evidence>
<organism evidence="2 3">
    <name type="scientific">Puccinia triticina</name>
    <dbReference type="NCBI Taxonomy" id="208348"/>
    <lineage>
        <taxon>Eukaryota</taxon>
        <taxon>Fungi</taxon>
        <taxon>Dikarya</taxon>
        <taxon>Basidiomycota</taxon>
        <taxon>Pucciniomycotina</taxon>
        <taxon>Pucciniomycetes</taxon>
        <taxon>Pucciniales</taxon>
        <taxon>Pucciniaceae</taxon>
        <taxon>Puccinia</taxon>
    </lineage>
</organism>
<protein>
    <submittedName>
        <fullName evidence="2">Uncharacterized protein</fullName>
    </submittedName>
</protein>
<accession>A0ABY7CHM8</accession>
<dbReference type="Proteomes" id="UP001164743">
    <property type="component" value="Chromosome 3A"/>
</dbReference>
<evidence type="ECO:0000256" key="1">
    <source>
        <dbReference type="SAM" id="MobiDB-lite"/>
    </source>
</evidence>
<feature type="compositionally biased region" description="Acidic residues" evidence="1">
    <location>
        <begin position="35"/>
        <end position="47"/>
    </location>
</feature>
<feature type="compositionally biased region" description="Acidic residues" evidence="1">
    <location>
        <begin position="57"/>
        <end position="76"/>
    </location>
</feature>
<feature type="region of interest" description="Disordered" evidence="1">
    <location>
        <begin position="30"/>
        <end position="115"/>
    </location>
</feature>
<gene>
    <name evidence="2" type="ORF">PtA15_3A699</name>
</gene>
<name>A0ABY7CHM8_9BASI</name>
<evidence type="ECO:0000313" key="2">
    <source>
        <dbReference type="EMBL" id="WAQ83330.1"/>
    </source>
</evidence>
<proteinExistence type="predicted"/>
<sequence length="300" mass="32656">MQSTSHPEHDGAQREEMLKALASRTLAQFEIDGLSSDDDDDDQDYEEWAGIPSEHESDAEEEEGFSVAATDEDFDGPEGVSTSLTIPSPETHEPSADLLQQSDSPALREPQQEPAVVVFADPSRARSKPGRELGHLERTSFMASTLRKQLAHLDRSLSTLVAHLSSGPQKKKTQPADLDQLLCPTALPPPSKGLQQRHPRPISRGLARAALDRSLAADRQAIASGTVRAATAKTVSKRHQRSLDGSAARDRRARAGHTDRVPLGKPGPGGLIKLSQHEIRSATNPRPHHPRGNNRSKPRR</sequence>
<dbReference type="GeneID" id="77808587"/>